<dbReference type="AlphaFoldDB" id="A0AAC9MW20"/>
<evidence type="ECO:0000313" key="2">
    <source>
        <dbReference type="Proteomes" id="UP000095210"/>
    </source>
</evidence>
<reference evidence="2" key="1">
    <citation type="submission" date="2016-03" db="EMBL/GenBank/DDBJ databases">
        <title>Complete genome sequence of the type strain Actinoalloteichus hymeniacidonis DSM 45092.</title>
        <authorList>
            <person name="Schaffert L."/>
            <person name="Albersmeier A."/>
            <person name="Winkler A."/>
            <person name="Kalinowski J."/>
            <person name="Zotchev S."/>
            <person name="Ruckert C."/>
        </authorList>
    </citation>
    <scope>NUCLEOTIDE SEQUENCE [LARGE SCALE GENOMIC DNA]</scope>
    <source>
        <strain evidence="2">HPA177(T) (DSM 45092(T))</strain>
    </source>
</reference>
<dbReference type="SUPFAM" id="SSF55961">
    <property type="entry name" value="Bet v1-like"/>
    <property type="match status" value="1"/>
</dbReference>
<gene>
    <name evidence="1" type="ORF">TL08_04540</name>
</gene>
<dbReference type="CDD" id="cd07812">
    <property type="entry name" value="SRPBCC"/>
    <property type="match status" value="1"/>
</dbReference>
<dbReference type="Pfam" id="PF10604">
    <property type="entry name" value="Polyketide_cyc2"/>
    <property type="match status" value="1"/>
</dbReference>
<keyword evidence="2" id="KW-1185">Reference proteome</keyword>
<evidence type="ECO:0000313" key="1">
    <source>
        <dbReference type="EMBL" id="AOS61738.1"/>
    </source>
</evidence>
<dbReference type="KEGG" id="ahm:TL08_04540"/>
<dbReference type="Proteomes" id="UP000095210">
    <property type="component" value="Chromosome"/>
</dbReference>
<accession>A0AAC9MW20</accession>
<dbReference type="RefSeq" id="WP_069846810.1">
    <property type="nucleotide sequence ID" value="NZ_CP014859.1"/>
</dbReference>
<dbReference type="EMBL" id="CP014859">
    <property type="protein sequence ID" value="AOS61738.1"/>
    <property type="molecule type" value="Genomic_DNA"/>
</dbReference>
<dbReference type="Gene3D" id="3.30.530.20">
    <property type="match status" value="1"/>
</dbReference>
<sequence length="152" mass="16677">MTGGTVRLQEPVPAPISTVWAAATDWARQGEWMLGTEVDVVEGDGRGVGSRLAAFSAIGGIGILDRMEITAWNPPRSVEVRHTGKVVRGVGGFRILPDPVTEDHSIFLWYESFSLPLGILGEIGWVAARPAVEWGLRKSLRDFARFCRDYPD</sequence>
<dbReference type="InterPro" id="IPR019587">
    <property type="entry name" value="Polyketide_cyclase/dehydratase"/>
</dbReference>
<organism evidence="1 2">
    <name type="scientific">Actinoalloteichus hymeniacidonis</name>
    <dbReference type="NCBI Taxonomy" id="340345"/>
    <lineage>
        <taxon>Bacteria</taxon>
        <taxon>Bacillati</taxon>
        <taxon>Actinomycetota</taxon>
        <taxon>Actinomycetes</taxon>
        <taxon>Pseudonocardiales</taxon>
        <taxon>Pseudonocardiaceae</taxon>
        <taxon>Actinoalloteichus</taxon>
    </lineage>
</organism>
<proteinExistence type="predicted"/>
<protein>
    <submittedName>
        <fullName evidence="1">Polyketide cyclase / dehydrase and lipid transport</fullName>
    </submittedName>
</protein>
<name>A0AAC9MW20_9PSEU</name>
<dbReference type="InterPro" id="IPR023393">
    <property type="entry name" value="START-like_dom_sf"/>
</dbReference>